<dbReference type="Proteomes" id="UP000056750">
    <property type="component" value="Chromosome"/>
</dbReference>
<evidence type="ECO:0000313" key="4">
    <source>
        <dbReference type="EMBL" id="MDO6576301.1"/>
    </source>
</evidence>
<dbReference type="AlphaFoldDB" id="A0AAW7Z143"/>
<evidence type="ECO:0000313" key="5">
    <source>
        <dbReference type="Proteomes" id="UP000056750"/>
    </source>
</evidence>
<dbReference type="Pfam" id="PF04773">
    <property type="entry name" value="FecR"/>
    <property type="match status" value="1"/>
</dbReference>
<accession>A0AAW7Z143</accession>
<dbReference type="GO" id="GO:0016989">
    <property type="term" value="F:sigma factor antagonist activity"/>
    <property type="evidence" value="ECO:0007669"/>
    <property type="project" value="TreeGrafter"/>
</dbReference>
<organism evidence="4 6">
    <name type="scientific">Alteromonas stellipolaris</name>
    <dbReference type="NCBI Taxonomy" id="233316"/>
    <lineage>
        <taxon>Bacteria</taxon>
        <taxon>Pseudomonadati</taxon>
        <taxon>Pseudomonadota</taxon>
        <taxon>Gammaproteobacteria</taxon>
        <taxon>Alteromonadales</taxon>
        <taxon>Alteromonadaceae</taxon>
        <taxon>Alteromonas/Salinimonas group</taxon>
        <taxon>Alteromonas</taxon>
    </lineage>
</organism>
<dbReference type="PANTHER" id="PTHR30273">
    <property type="entry name" value="PERIPLASMIC SIGNAL SENSOR AND SIGMA FACTOR ACTIVATOR FECR-RELATED"/>
    <property type="match status" value="1"/>
</dbReference>
<dbReference type="EMBL" id="CP013926">
    <property type="protein sequence ID" value="AMJ73478.1"/>
    <property type="molecule type" value="Genomic_DNA"/>
</dbReference>
<dbReference type="Gene3D" id="2.60.120.1440">
    <property type="match status" value="1"/>
</dbReference>
<dbReference type="PANTHER" id="PTHR30273:SF2">
    <property type="entry name" value="PROTEIN FECR"/>
    <property type="match status" value="1"/>
</dbReference>
<dbReference type="PIRSF" id="PIRSF018266">
    <property type="entry name" value="FecR"/>
    <property type="match status" value="1"/>
</dbReference>
<feature type="transmembrane region" description="Helical" evidence="1">
    <location>
        <begin position="87"/>
        <end position="106"/>
    </location>
</feature>
<protein>
    <submittedName>
        <fullName evidence="4">FecR domain-containing protein</fullName>
    </submittedName>
</protein>
<keyword evidence="5" id="KW-1185">Reference proteome</keyword>
<dbReference type="RefSeq" id="WP_057793605.1">
    <property type="nucleotide sequence ID" value="NZ_CAXIBE010000070.1"/>
</dbReference>
<reference evidence="3 5" key="1">
    <citation type="submission" date="2015-12" db="EMBL/GenBank/DDBJ databases">
        <title>Intraspecies pangenome expansion in the marine bacterium Alteromonas.</title>
        <authorList>
            <person name="Lopez-Perez M."/>
            <person name="Rodriguez-Valera F."/>
        </authorList>
    </citation>
    <scope>NUCLEOTIDE SEQUENCE [LARGE SCALE GENOMIC DNA]</scope>
    <source>
        <strain evidence="3 5">LMG 21861</strain>
    </source>
</reference>
<reference evidence="4" key="2">
    <citation type="submission" date="2023-07" db="EMBL/GenBank/DDBJ databases">
        <title>Genome content predicts the carbon catabolic preferences of heterotrophic bacteria.</title>
        <authorList>
            <person name="Gralka M."/>
        </authorList>
    </citation>
    <scope>NUCLEOTIDE SEQUENCE</scope>
    <source>
        <strain evidence="4">F2M12</strain>
    </source>
</reference>
<keyword evidence="1" id="KW-0472">Membrane</keyword>
<dbReference type="InterPro" id="IPR006860">
    <property type="entry name" value="FecR"/>
</dbReference>
<dbReference type="KEGG" id="asq:AVL57_05505"/>
<evidence type="ECO:0000313" key="3">
    <source>
        <dbReference type="EMBL" id="AMJ73478.1"/>
    </source>
</evidence>
<keyword evidence="1" id="KW-1133">Transmembrane helix</keyword>
<dbReference type="InterPro" id="IPR012373">
    <property type="entry name" value="Ferrdict_sens_TM"/>
</dbReference>
<evidence type="ECO:0000259" key="2">
    <source>
        <dbReference type="Pfam" id="PF04773"/>
    </source>
</evidence>
<keyword evidence="1" id="KW-0812">Transmembrane</keyword>
<name>A0AAW7Z143_9ALTE</name>
<sequence length="331" mass="37113">MEQQEHLDQAADWFDRFDELDEKGKIALSVWLSDKQHQLAFQRIAQAFGQPEVAMAAINVAANLREQSNLKRNSALNKKPHTSHTHYWAMAASIVVVAVLVAFLKLNQPTPSHNIADDTVALLSETMQLSSPKAQRISQVLKDGSAVYLNGDSHLNVNHSATLREVSLRKGQAYFDVAHEPSRPFIVSVDKVKVEVVGTAFDIDKLSDKTVIRVYDGIVKIIADKTHTLTKGEGIVLENNLWSQTFRLVDDQLPAWRSGWLDIFNEPLYLAVERFSRYLQKPVEITANKDALLTGRFNVAEPEAALKLLASAQGLILEEHQDRFVLIETAR</sequence>
<evidence type="ECO:0000256" key="1">
    <source>
        <dbReference type="SAM" id="Phobius"/>
    </source>
</evidence>
<proteinExistence type="predicted"/>
<dbReference type="EMBL" id="JAUOQI010000002">
    <property type="protein sequence ID" value="MDO6576301.1"/>
    <property type="molecule type" value="Genomic_DNA"/>
</dbReference>
<gene>
    <name evidence="3" type="ORF">AVL57_05505</name>
    <name evidence="4" type="ORF">Q4527_02820</name>
</gene>
<dbReference type="Proteomes" id="UP001170717">
    <property type="component" value="Unassembled WGS sequence"/>
</dbReference>
<feature type="domain" description="FecR protein" evidence="2">
    <location>
        <begin position="129"/>
        <end position="220"/>
    </location>
</feature>
<evidence type="ECO:0000313" key="6">
    <source>
        <dbReference type="Proteomes" id="UP001170717"/>
    </source>
</evidence>